<dbReference type="GeneID" id="105364315"/>
<dbReference type="Gene3D" id="2.60.40.790">
    <property type="match status" value="1"/>
</dbReference>
<dbReference type="PROSITE" id="PS01031">
    <property type="entry name" value="SHSP"/>
    <property type="match status" value="1"/>
</dbReference>
<dbReference type="GO" id="GO:0005737">
    <property type="term" value="C:cytoplasm"/>
    <property type="evidence" value="ECO:0007669"/>
    <property type="project" value="TreeGrafter"/>
</dbReference>
<dbReference type="PIRSF" id="PIRSF036514">
    <property type="entry name" value="Sm_HSP_B1"/>
    <property type="match status" value="1"/>
</dbReference>
<dbReference type="PANTHER" id="PTHR45640:SF13">
    <property type="entry name" value="HEAT SHOCK PROTEIN 22-RELATED"/>
    <property type="match status" value="1"/>
</dbReference>
<feature type="binding site" evidence="3">
    <location>
        <position position="107"/>
    </location>
    <ligand>
        <name>Zn(2+)</name>
        <dbReference type="ChEBI" id="CHEBI:29105"/>
        <label>2</label>
    </ligand>
</feature>
<dbReference type="AlphaFoldDB" id="A0AAJ6YM18"/>
<dbReference type="RefSeq" id="XP_011500515.1">
    <property type="nucleotide sequence ID" value="XM_011502213.1"/>
</dbReference>
<dbReference type="GO" id="GO:0051082">
    <property type="term" value="F:unfolded protein binding"/>
    <property type="evidence" value="ECO:0007669"/>
    <property type="project" value="TreeGrafter"/>
</dbReference>
<dbReference type="InterPro" id="IPR002068">
    <property type="entry name" value="A-crystallin/Hsp20_dom"/>
</dbReference>
<dbReference type="GO" id="GO:0042026">
    <property type="term" value="P:protein refolding"/>
    <property type="evidence" value="ECO:0007669"/>
    <property type="project" value="TreeGrafter"/>
</dbReference>
<evidence type="ECO:0000256" key="3">
    <source>
        <dbReference type="PIRSR" id="PIRSR036514-1"/>
    </source>
</evidence>
<dbReference type="Pfam" id="PF00011">
    <property type="entry name" value="HSP20"/>
    <property type="match status" value="1"/>
</dbReference>
<evidence type="ECO:0000256" key="4">
    <source>
        <dbReference type="PROSITE-ProRule" id="PRU00285"/>
    </source>
</evidence>
<organism evidence="8 9">
    <name type="scientific">Ceratosolen solmsi marchali</name>
    <dbReference type="NCBI Taxonomy" id="326594"/>
    <lineage>
        <taxon>Eukaryota</taxon>
        <taxon>Metazoa</taxon>
        <taxon>Ecdysozoa</taxon>
        <taxon>Arthropoda</taxon>
        <taxon>Hexapoda</taxon>
        <taxon>Insecta</taxon>
        <taxon>Pterygota</taxon>
        <taxon>Neoptera</taxon>
        <taxon>Endopterygota</taxon>
        <taxon>Hymenoptera</taxon>
        <taxon>Apocrita</taxon>
        <taxon>Proctotrupomorpha</taxon>
        <taxon>Chalcidoidea</taxon>
        <taxon>Agaonidae</taxon>
        <taxon>Agaoninae</taxon>
        <taxon>Ceratosolen</taxon>
    </lineage>
</organism>
<gene>
    <name evidence="9" type="primary">LOC105364315</name>
</gene>
<keyword evidence="1" id="KW-0346">Stress response</keyword>
<dbReference type="GO" id="GO:0009408">
    <property type="term" value="P:response to heat"/>
    <property type="evidence" value="ECO:0007669"/>
    <property type="project" value="UniProtKB-ARBA"/>
</dbReference>
<evidence type="ECO:0000313" key="8">
    <source>
        <dbReference type="Proteomes" id="UP000695007"/>
    </source>
</evidence>
<dbReference type="InterPro" id="IPR001436">
    <property type="entry name" value="Alpha-crystallin/sHSP_animal"/>
</dbReference>
<proteinExistence type="inferred from homology"/>
<feature type="domain" description="SHSP" evidence="7">
    <location>
        <begin position="58"/>
        <end position="168"/>
    </location>
</feature>
<keyword evidence="8" id="KW-1185">Reference proteome</keyword>
<evidence type="ECO:0000259" key="7">
    <source>
        <dbReference type="PROSITE" id="PS01031"/>
    </source>
</evidence>
<name>A0AAJ6YM18_9HYME</name>
<dbReference type="KEGG" id="csol:105364315"/>
<evidence type="ECO:0000256" key="1">
    <source>
        <dbReference type="ARBA" id="ARBA00023016"/>
    </source>
</evidence>
<feature type="binding site" evidence="3">
    <location>
        <position position="112"/>
    </location>
    <ligand>
        <name>Zn(2+)</name>
        <dbReference type="ChEBI" id="CHEBI:29105"/>
        <label>1</label>
    </ligand>
</feature>
<keyword evidence="3" id="KW-0862">Zinc</keyword>
<keyword evidence="3" id="KW-0479">Metal-binding</keyword>
<dbReference type="SUPFAM" id="SSF49764">
    <property type="entry name" value="HSP20-like chaperones"/>
    <property type="match status" value="1"/>
</dbReference>
<dbReference type="PANTHER" id="PTHR45640">
    <property type="entry name" value="HEAT SHOCK PROTEIN HSP-12.2-RELATED"/>
    <property type="match status" value="1"/>
</dbReference>
<feature type="binding site" evidence="3">
    <location>
        <position position="105"/>
    </location>
    <ligand>
        <name>Zn(2+)</name>
        <dbReference type="ChEBI" id="CHEBI:29105"/>
        <label>1</label>
    </ligand>
</feature>
<dbReference type="GO" id="GO:0046872">
    <property type="term" value="F:metal ion binding"/>
    <property type="evidence" value="ECO:0007669"/>
    <property type="project" value="UniProtKB-KW"/>
</dbReference>
<feature type="region of interest" description="Disordered" evidence="6">
    <location>
        <begin position="165"/>
        <end position="192"/>
    </location>
</feature>
<comment type="similarity">
    <text evidence="2 4 5">Belongs to the small heat shock protein (HSP20) family.</text>
</comment>
<dbReference type="GO" id="GO:0005634">
    <property type="term" value="C:nucleus"/>
    <property type="evidence" value="ECO:0007669"/>
    <property type="project" value="TreeGrafter"/>
</dbReference>
<dbReference type="CDD" id="cd06526">
    <property type="entry name" value="metazoan_ACD"/>
    <property type="match status" value="1"/>
</dbReference>
<dbReference type="PRINTS" id="PR00299">
    <property type="entry name" value="ACRYSTALLIN"/>
</dbReference>
<reference evidence="9" key="1">
    <citation type="submission" date="2025-08" db="UniProtKB">
        <authorList>
            <consortium name="RefSeq"/>
        </authorList>
    </citation>
    <scope>IDENTIFICATION</scope>
</reference>
<evidence type="ECO:0000256" key="5">
    <source>
        <dbReference type="RuleBase" id="RU003616"/>
    </source>
</evidence>
<evidence type="ECO:0000256" key="6">
    <source>
        <dbReference type="SAM" id="MobiDB-lite"/>
    </source>
</evidence>
<evidence type="ECO:0000256" key="2">
    <source>
        <dbReference type="PIRNR" id="PIRNR036514"/>
    </source>
</evidence>
<accession>A0AAJ6YM18</accession>
<protein>
    <submittedName>
        <fullName evidence="9">Protein lethal(2)essential for life-like</fullName>
    </submittedName>
</protein>
<dbReference type="InterPro" id="IPR055269">
    <property type="entry name" value="Alpha-crystallin/HSP_16"/>
</dbReference>
<dbReference type="Proteomes" id="UP000695007">
    <property type="component" value="Unplaced"/>
</dbReference>
<evidence type="ECO:0000313" key="9">
    <source>
        <dbReference type="RefSeq" id="XP_011500515.1"/>
    </source>
</evidence>
<sequence>MRSRMSIIPRLVAQMWDQMERSHRLVDQHFGVPINPEHLFTPSLLDNRRFVPQYRPWIDMMRDDDPGYSMIKKDKFHVALDVQQFKPDEINVKVIDNYVVVEGKHEEKQDDHGIVSRHFLRKYKIPDQCDPEKATSTLSYDGILTVVAPKKFEAIEKKNERILKVERTGKPMSEKEKGEEAAMDNERAAERQ</sequence>
<dbReference type="InterPro" id="IPR008978">
    <property type="entry name" value="HSP20-like_chaperone"/>
</dbReference>